<keyword evidence="1" id="KW-0732">Signal</keyword>
<dbReference type="PANTHER" id="PTHR33711">
    <property type="entry name" value="DIOXYGENASE, PUTATIVE (AFU_ORTHOLOGUE AFUA_2G02910)-RELATED"/>
    <property type="match status" value="1"/>
</dbReference>
<dbReference type="OrthoDB" id="933561at2"/>
<sequence length="208" mass="24342">MKKLVILFCLFFIISLNYTPLFAQESAELTDDIPTNYKKRNPIYDYSEYQLNNTDTIPDFEEKVEKIKISGTIFKSDGVTPASNVILYINQPDENGNYKLKRKNRKRYIYHRGWIKTNLDGKYTFYTFVPGKFIRGKDLKHIHAAIKEPGKPEYDINGFLFDDDPVLTEACRLRLKKEGINNILKPVKKDNIYIATRDIILDKKALIY</sequence>
<dbReference type="Proteomes" id="UP000095713">
    <property type="component" value="Unassembled WGS sequence"/>
</dbReference>
<accession>A0A1E5TAM5</accession>
<comment type="caution">
    <text evidence="2">The sequence shown here is derived from an EMBL/GenBank/DDBJ whole genome shotgun (WGS) entry which is preliminary data.</text>
</comment>
<dbReference type="Gene3D" id="2.60.130.10">
    <property type="entry name" value="Aromatic compound dioxygenase"/>
    <property type="match status" value="1"/>
</dbReference>
<dbReference type="InterPro" id="IPR050770">
    <property type="entry name" value="Intradiol_RC_Dioxygenase"/>
</dbReference>
<protein>
    <submittedName>
        <fullName evidence="2">Uncharacterized protein</fullName>
    </submittedName>
</protein>
<dbReference type="GO" id="GO:0005506">
    <property type="term" value="F:iron ion binding"/>
    <property type="evidence" value="ECO:0007669"/>
    <property type="project" value="InterPro"/>
</dbReference>
<keyword evidence="3" id="KW-1185">Reference proteome</keyword>
<proteinExistence type="predicted"/>
<evidence type="ECO:0000256" key="1">
    <source>
        <dbReference type="SAM" id="SignalP"/>
    </source>
</evidence>
<dbReference type="STRING" id="1849968.A8C32_03045"/>
<evidence type="ECO:0000313" key="3">
    <source>
        <dbReference type="Proteomes" id="UP000095713"/>
    </source>
</evidence>
<dbReference type="EMBL" id="MDJD01000034">
    <property type="protein sequence ID" value="OEK08440.1"/>
    <property type="molecule type" value="Genomic_DNA"/>
</dbReference>
<dbReference type="GO" id="GO:0016702">
    <property type="term" value="F:oxidoreductase activity, acting on single donors with incorporation of molecular oxygen, incorporation of two atoms of oxygen"/>
    <property type="evidence" value="ECO:0007669"/>
    <property type="project" value="InterPro"/>
</dbReference>
<gene>
    <name evidence="2" type="ORF">A8C32_03045</name>
</gene>
<evidence type="ECO:0000313" key="2">
    <source>
        <dbReference type="EMBL" id="OEK08440.1"/>
    </source>
</evidence>
<organism evidence="2 3">
    <name type="scientific">Flavivirga aquatica</name>
    <dbReference type="NCBI Taxonomy" id="1849968"/>
    <lineage>
        <taxon>Bacteria</taxon>
        <taxon>Pseudomonadati</taxon>
        <taxon>Bacteroidota</taxon>
        <taxon>Flavobacteriia</taxon>
        <taxon>Flavobacteriales</taxon>
        <taxon>Flavobacteriaceae</taxon>
        <taxon>Flavivirga</taxon>
    </lineage>
</organism>
<feature type="signal peptide" evidence="1">
    <location>
        <begin position="1"/>
        <end position="23"/>
    </location>
</feature>
<name>A0A1E5TAM5_9FLAO</name>
<dbReference type="SUPFAM" id="SSF49482">
    <property type="entry name" value="Aromatic compound dioxygenase"/>
    <property type="match status" value="1"/>
</dbReference>
<dbReference type="PANTHER" id="PTHR33711:SF10">
    <property type="entry name" value="INTRADIOL RING-CLEAVAGE DIOXYGENASES DOMAIN-CONTAINING PROTEIN"/>
    <property type="match status" value="1"/>
</dbReference>
<reference evidence="2 3" key="1">
    <citation type="submission" date="2016-05" db="EMBL/GenBank/DDBJ databases">
        <title>Draft Genome Sequence of Algibacter sp. Strain SK-16 Isolated from the Surface Water of Aburatsubo Inlet.</title>
        <authorList>
            <person name="Wong S.-K."/>
            <person name="Yoshizawa S."/>
            <person name="Nakajima Y."/>
            <person name="Ogura Y."/>
            <person name="Tetsuya H."/>
            <person name="Hamasaki K."/>
        </authorList>
    </citation>
    <scope>NUCLEOTIDE SEQUENCE [LARGE SCALE GENOMIC DNA]</scope>
    <source>
        <strain evidence="2 3">SK-16</strain>
    </source>
</reference>
<dbReference type="AlphaFoldDB" id="A0A1E5TAM5"/>
<feature type="chain" id="PRO_5009186226" evidence="1">
    <location>
        <begin position="24"/>
        <end position="208"/>
    </location>
</feature>
<dbReference type="InterPro" id="IPR015889">
    <property type="entry name" value="Intradiol_dOase_core"/>
</dbReference>
<dbReference type="RefSeq" id="WP_069829947.1">
    <property type="nucleotide sequence ID" value="NZ_MDJD01000034.1"/>
</dbReference>